<dbReference type="AlphaFoldDB" id="A0A2K3NPP8"/>
<comment type="caution">
    <text evidence="2">The sequence shown here is derived from an EMBL/GenBank/DDBJ whole genome shotgun (WGS) entry which is preliminary data.</text>
</comment>
<dbReference type="ExpressionAtlas" id="A0A2K3NPP8">
    <property type="expression patterns" value="baseline"/>
</dbReference>
<dbReference type="InterPro" id="IPR053151">
    <property type="entry name" value="RNase_H-like"/>
</dbReference>
<reference evidence="2 3" key="2">
    <citation type="journal article" date="2017" name="Front. Plant Sci.">
        <title>Gene Classification and Mining of Molecular Markers Useful in Red Clover (Trifolium pratense) Breeding.</title>
        <authorList>
            <person name="Istvanek J."/>
            <person name="Dluhosova J."/>
            <person name="Dluhos P."/>
            <person name="Patkova L."/>
            <person name="Nedelnik J."/>
            <person name="Repkova J."/>
        </authorList>
    </citation>
    <scope>NUCLEOTIDE SEQUENCE [LARGE SCALE GENOMIC DNA]</scope>
    <source>
        <strain evidence="3">cv. Tatra</strain>
        <tissue evidence="2">Young leaves</tissue>
    </source>
</reference>
<dbReference type="InterPro" id="IPR044730">
    <property type="entry name" value="RNase_H-like_dom_plant"/>
</dbReference>
<dbReference type="Gene3D" id="3.30.420.10">
    <property type="entry name" value="Ribonuclease H-like superfamily/Ribonuclease H"/>
    <property type="match status" value="1"/>
</dbReference>
<protein>
    <submittedName>
        <fullName evidence="2">Ethylene responsive transcription factor 1b</fullName>
    </submittedName>
</protein>
<dbReference type="EMBL" id="ASHM01000583">
    <property type="protein sequence ID" value="PNY05004.1"/>
    <property type="molecule type" value="Genomic_DNA"/>
</dbReference>
<dbReference type="InterPro" id="IPR036397">
    <property type="entry name" value="RNaseH_sf"/>
</dbReference>
<dbReference type="InterPro" id="IPR002156">
    <property type="entry name" value="RNaseH_domain"/>
</dbReference>
<dbReference type="PANTHER" id="PTHR47723">
    <property type="entry name" value="OS05G0353850 PROTEIN"/>
    <property type="match status" value="1"/>
</dbReference>
<reference evidence="2 3" key="1">
    <citation type="journal article" date="2014" name="Am. J. Bot.">
        <title>Genome assembly and annotation for red clover (Trifolium pratense; Fabaceae).</title>
        <authorList>
            <person name="Istvanek J."/>
            <person name="Jaros M."/>
            <person name="Krenek A."/>
            <person name="Repkova J."/>
        </authorList>
    </citation>
    <scope>NUCLEOTIDE SEQUENCE [LARGE SCALE GENOMIC DNA]</scope>
    <source>
        <strain evidence="3">cv. Tatra</strain>
        <tissue evidence="2">Young leaves</tissue>
    </source>
</reference>
<evidence type="ECO:0000313" key="3">
    <source>
        <dbReference type="Proteomes" id="UP000236291"/>
    </source>
</evidence>
<feature type="domain" description="RNase H type-1" evidence="1">
    <location>
        <begin position="4"/>
        <end position="86"/>
    </location>
</feature>
<dbReference type="PANTHER" id="PTHR47723:SF19">
    <property type="entry name" value="POLYNUCLEOTIDYL TRANSFERASE, RIBONUCLEASE H-LIKE SUPERFAMILY PROTEIN"/>
    <property type="match status" value="1"/>
</dbReference>
<dbReference type="CDD" id="cd06222">
    <property type="entry name" value="RNase_H_like"/>
    <property type="match status" value="1"/>
</dbReference>
<gene>
    <name evidence="2" type="ORF">L195_g001439</name>
</gene>
<evidence type="ECO:0000259" key="1">
    <source>
        <dbReference type="Pfam" id="PF13456"/>
    </source>
</evidence>
<dbReference type="InterPro" id="IPR012337">
    <property type="entry name" value="RNaseH-like_sf"/>
</dbReference>
<evidence type="ECO:0000313" key="2">
    <source>
        <dbReference type="EMBL" id="PNY05004.1"/>
    </source>
</evidence>
<sequence length="123" mass="13861">MCNAFIAEMWGVLEGLRYVRRLGFRKVELNIDSVAVVQVIKSARIQSSQGSALARQIWRMMAMNWEVEVHHTYREANRCADALANMGCNLGYDITIFNSCPIQLSAIFAADNMGITTPRLIHV</sequence>
<dbReference type="GO" id="GO:0003676">
    <property type="term" value="F:nucleic acid binding"/>
    <property type="evidence" value="ECO:0007669"/>
    <property type="project" value="InterPro"/>
</dbReference>
<name>A0A2K3NPP8_TRIPR</name>
<dbReference type="GO" id="GO:0004523">
    <property type="term" value="F:RNA-DNA hybrid ribonuclease activity"/>
    <property type="evidence" value="ECO:0007669"/>
    <property type="project" value="InterPro"/>
</dbReference>
<dbReference type="Pfam" id="PF13456">
    <property type="entry name" value="RVT_3"/>
    <property type="match status" value="1"/>
</dbReference>
<dbReference type="SUPFAM" id="SSF53098">
    <property type="entry name" value="Ribonuclease H-like"/>
    <property type="match status" value="1"/>
</dbReference>
<organism evidence="2 3">
    <name type="scientific">Trifolium pratense</name>
    <name type="common">Red clover</name>
    <dbReference type="NCBI Taxonomy" id="57577"/>
    <lineage>
        <taxon>Eukaryota</taxon>
        <taxon>Viridiplantae</taxon>
        <taxon>Streptophyta</taxon>
        <taxon>Embryophyta</taxon>
        <taxon>Tracheophyta</taxon>
        <taxon>Spermatophyta</taxon>
        <taxon>Magnoliopsida</taxon>
        <taxon>eudicotyledons</taxon>
        <taxon>Gunneridae</taxon>
        <taxon>Pentapetalae</taxon>
        <taxon>rosids</taxon>
        <taxon>fabids</taxon>
        <taxon>Fabales</taxon>
        <taxon>Fabaceae</taxon>
        <taxon>Papilionoideae</taxon>
        <taxon>50 kb inversion clade</taxon>
        <taxon>NPAAA clade</taxon>
        <taxon>Hologalegina</taxon>
        <taxon>IRL clade</taxon>
        <taxon>Trifolieae</taxon>
        <taxon>Trifolium</taxon>
    </lineage>
</organism>
<proteinExistence type="predicted"/>
<accession>A0A2K3NPP8</accession>
<dbReference type="Proteomes" id="UP000236291">
    <property type="component" value="Unassembled WGS sequence"/>
</dbReference>